<dbReference type="Gene3D" id="3.30.40.10">
    <property type="entry name" value="Zinc/RING finger domain, C3HC4 (zinc finger)"/>
    <property type="match status" value="1"/>
</dbReference>
<dbReference type="EMBL" id="GL377309">
    <property type="protein sequence ID" value="EFI94719.1"/>
    <property type="molecule type" value="Genomic_DNA"/>
</dbReference>
<dbReference type="SUPFAM" id="SSF57850">
    <property type="entry name" value="RING/U-box"/>
    <property type="match status" value="1"/>
</dbReference>
<evidence type="ECO:0000259" key="4">
    <source>
        <dbReference type="PROSITE" id="PS50089"/>
    </source>
</evidence>
<dbReference type="PROSITE" id="PS50089">
    <property type="entry name" value="ZF_RING_2"/>
    <property type="match status" value="1"/>
</dbReference>
<keyword evidence="1" id="KW-0479">Metal-binding</keyword>
<dbReference type="SMART" id="SM00184">
    <property type="entry name" value="RING"/>
    <property type="match status" value="1"/>
</dbReference>
<name>D8QB96_SCHCM</name>
<dbReference type="KEGG" id="scm:SCHCO_02509796"/>
<dbReference type="RefSeq" id="XP_003029622.1">
    <property type="nucleotide sequence ID" value="XM_003029576.1"/>
</dbReference>
<dbReference type="InterPro" id="IPR001841">
    <property type="entry name" value="Znf_RING"/>
</dbReference>
<dbReference type="InParanoid" id="D8QB96"/>
<dbReference type="InterPro" id="IPR013083">
    <property type="entry name" value="Znf_RING/FYVE/PHD"/>
</dbReference>
<dbReference type="HOGENOM" id="CLU_662501_0_0_1"/>
<dbReference type="VEuPathDB" id="FungiDB:SCHCODRAFT_02509796"/>
<evidence type="ECO:0000256" key="3">
    <source>
        <dbReference type="SAM" id="MobiDB-lite"/>
    </source>
</evidence>
<reference evidence="5 6" key="1">
    <citation type="journal article" date="2010" name="Nat. Biotechnol.">
        <title>Genome sequence of the model mushroom Schizophyllum commune.</title>
        <authorList>
            <person name="Ohm R.A."/>
            <person name="de Jong J.F."/>
            <person name="Lugones L.G."/>
            <person name="Aerts A."/>
            <person name="Kothe E."/>
            <person name="Stajich J.E."/>
            <person name="de Vries R.P."/>
            <person name="Record E."/>
            <person name="Levasseur A."/>
            <person name="Baker S.E."/>
            <person name="Bartholomew K.A."/>
            <person name="Coutinho P.M."/>
            <person name="Erdmann S."/>
            <person name="Fowler T.J."/>
            <person name="Gathman A.C."/>
            <person name="Lombard V."/>
            <person name="Henrissat B."/>
            <person name="Knabe N."/>
            <person name="Kuees U."/>
            <person name="Lilly W.W."/>
            <person name="Lindquist E."/>
            <person name="Lucas S."/>
            <person name="Magnuson J.K."/>
            <person name="Piumi F."/>
            <person name="Raudaskoski M."/>
            <person name="Salamov A."/>
            <person name="Schmutz J."/>
            <person name="Schwarze F.W.M.R."/>
            <person name="vanKuyk P.A."/>
            <person name="Horton J.S."/>
            <person name="Grigoriev I.V."/>
            <person name="Woesten H.A.B."/>
        </authorList>
    </citation>
    <scope>NUCLEOTIDE SEQUENCE [LARGE SCALE GENOMIC DNA]</scope>
    <source>
        <strain evidence="6">H4-8 / FGSC 9210</strain>
    </source>
</reference>
<keyword evidence="1" id="KW-0863">Zinc-finger</keyword>
<dbReference type="GeneID" id="9593967"/>
<sequence>MSTAECPICFESFALLEDGVFFVACGHCICTECSRQRQWDRCPTCRTHAGIPPFRRIFVQTSPQGSVSAALEEQRAALAAYVDQLTARVQALESEMTRFEDESTRLTVRLQQTQGDLRAAEGRERCQKEEILELGDWLSVYADLKNYWTRRTIALQSDSEALKRDVGARDKTIQSLKEQNRTLTAKLDRYEGRTWVSRWNSLAGPARRSSGRRPGGGTELDNAGDTLHVEHAISPATSGRVPNLTKSHLFVANATPASGAKLDAERFLRVGDAGESETECRVYGGRGMRMVEWFRSISTKADSVRAGCGIEDEWVITGVVSACSKEQRSWPTATSTRARAMSLIVVAATAILGDTCMSCLLPFLALGLCTSDAPRFELGLKCGIRRCTLCRQVILEQREEIGPEGGLGNDGVTIV</sequence>
<dbReference type="Proteomes" id="UP000007431">
    <property type="component" value="Unassembled WGS sequence"/>
</dbReference>
<accession>D8QB96</accession>
<evidence type="ECO:0000313" key="6">
    <source>
        <dbReference type="Proteomes" id="UP000007431"/>
    </source>
</evidence>
<feature type="domain" description="RING-type" evidence="4">
    <location>
        <begin position="6"/>
        <end position="46"/>
    </location>
</feature>
<organism evidence="6">
    <name type="scientific">Schizophyllum commune (strain H4-8 / FGSC 9210)</name>
    <name type="common">Split gill fungus</name>
    <dbReference type="NCBI Taxonomy" id="578458"/>
    <lineage>
        <taxon>Eukaryota</taxon>
        <taxon>Fungi</taxon>
        <taxon>Dikarya</taxon>
        <taxon>Basidiomycota</taxon>
        <taxon>Agaricomycotina</taxon>
        <taxon>Agaricomycetes</taxon>
        <taxon>Agaricomycetidae</taxon>
        <taxon>Agaricales</taxon>
        <taxon>Schizophyllaceae</taxon>
        <taxon>Schizophyllum</taxon>
    </lineage>
</organism>
<dbReference type="AlphaFoldDB" id="D8QB96"/>
<keyword evidence="1" id="KW-0862">Zinc</keyword>
<dbReference type="GO" id="GO:0008270">
    <property type="term" value="F:zinc ion binding"/>
    <property type="evidence" value="ECO:0007669"/>
    <property type="project" value="UniProtKB-KW"/>
</dbReference>
<dbReference type="OrthoDB" id="252722at2759"/>
<evidence type="ECO:0000256" key="2">
    <source>
        <dbReference type="SAM" id="Coils"/>
    </source>
</evidence>
<protein>
    <recommendedName>
        <fullName evidence="4">RING-type domain-containing protein</fullName>
    </recommendedName>
</protein>
<dbReference type="Pfam" id="PF14634">
    <property type="entry name" value="zf-RING_5"/>
    <property type="match status" value="1"/>
</dbReference>
<evidence type="ECO:0000313" key="5">
    <source>
        <dbReference type="EMBL" id="EFI94719.1"/>
    </source>
</evidence>
<proteinExistence type="predicted"/>
<evidence type="ECO:0000256" key="1">
    <source>
        <dbReference type="PROSITE-ProRule" id="PRU00175"/>
    </source>
</evidence>
<keyword evidence="2" id="KW-0175">Coiled coil</keyword>
<feature type="region of interest" description="Disordered" evidence="3">
    <location>
        <begin position="204"/>
        <end position="223"/>
    </location>
</feature>
<gene>
    <name evidence="5" type="ORF">SCHCODRAFT_236416</name>
</gene>
<feature type="coiled-coil region" evidence="2">
    <location>
        <begin position="75"/>
        <end position="109"/>
    </location>
</feature>
<keyword evidence="6" id="KW-1185">Reference proteome</keyword>